<keyword evidence="1" id="KW-1133">Transmembrane helix</keyword>
<dbReference type="InterPro" id="IPR036259">
    <property type="entry name" value="MFS_trans_sf"/>
</dbReference>
<feature type="transmembrane region" description="Helical" evidence="1">
    <location>
        <begin position="121"/>
        <end position="142"/>
    </location>
</feature>
<feature type="transmembrane region" description="Helical" evidence="1">
    <location>
        <begin position="94"/>
        <end position="115"/>
    </location>
</feature>
<evidence type="ECO:0000256" key="1">
    <source>
        <dbReference type="SAM" id="Phobius"/>
    </source>
</evidence>
<dbReference type="SMART" id="SM00736">
    <property type="entry name" value="CADG"/>
    <property type="match status" value="1"/>
</dbReference>
<feature type="domain" description="Dystroglycan-type cadherin-like" evidence="2">
    <location>
        <begin position="444"/>
        <end position="544"/>
    </location>
</feature>
<dbReference type="InterPro" id="IPR015919">
    <property type="entry name" value="Cadherin-like_sf"/>
</dbReference>
<reference evidence="3" key="1">
    <citation type="submission" date="2021-02" db="EMBL/GenBank/DDBJ databases">
        <title>PHA producing bacteria isolated from coastal sediment in Guangdong, Shenzhen.</title>
        <authorList>
            <person name="Zheng W."/>
            <person name="Yu S."/>
            <person name="Huang Y."/>
        </authorList>
    </citation>
    <scope>NUCLEOTIDE SEQUENCE</scope>
    <source>
        <strain evidence="3">TN14-10</strain>
    </source>
</reference>
<dbReference type="Gene3D" id="1.20.1250.20">
    <property type="entry name" value="MFS general substrate transporter like domains"/>
    <property type="match status" value="1"/>
</dbReference>
<proteinExistence type="predicted"/>
<feature type="transmembrane region" description="Helical" evidence="1">
    <location>
        <begin position="316"/>
        <end position="344"/>
    </location>
</feature>
<feature type="transmembrane region" description="Helical" evidence="1">
    <location>
        <begin position="25"/>
        <end position="43"/>
    </location>
</feature>
<dbReference type="SUPFAM" id="SSF103473">
    <property type="entry name" value="MFS general substrate transporter"/>
    <property type="match status" value="1"/>
</dbReference>
<organism evidence="3 4">
    <name type="scientific">Parahaliea mediterranea</name>
    <dbReference type="NCBI Taxonomy" id="651086"/>
    <lineage>
        <taxon>Bacteria</taxon>
        <taxon>Pseudomonadati</taxon>
        <taxon>Pseudomonadota</taxon>
        <taxon>Gammaproteobacteria</taxon>
        <taxon>Cellvibrionales</taxon>
        <taxon>Halieaceae</taxon>
        <taxon>Parahaliea</taxon>
    </lineage>
</organism>
<feature type="transmembrane region" description="Helical" evidence="1">
    <location>
        <begin position="393"/>
        <end position="426"/>
    </location>
</feature>
<evidence type="ECO:0000313" key="4">
    <source>
        <dbReference type="Proteomes" id="UP000664303"/>
    </source>
</evidence>
<dbReference type="Gene3D" id="2.60.40.10">
    <property type="entry name" value="Immunoglobulins"/>
    <property type="match status" value="1"/>
</dbReference>
<dbReference type="EMBL" id="JAFKCZ010000015">
    <property type="protein sequence ID" value="MBN7798485.1"/>
    <property type="molecule type" value="Genomic_DNA"/>
</dbReference>
<dbReference type="GO" id="GO:0005509">
    <property type="term" value="F:calcium ion binding"/>
    <property type="evidence" value="ECO:0007669"/>
    <property type="project" value="InterPro"/>
</dbReference>
<protein>
    <recommendedName>
        <fullName evidence="2">Dystroglycan-type cadherin-like domain-containing protein</fullName>
    </recommendedName>
</protein>
<evidence type="ECO:0000259" key="2">
    <source>
        <dbReference type="SMART" id="SM00736"/>
    </source>
</evidence>
<name>A0A939DHM0_9GAMM</name>
<comment type="caution">
    <text evidence="3">The sequence shown here is derived from an EMBL/GenBank/DDBJ whole genome shotgun (WGS) entry which is preliminary data.</text>
</comment>
<gene>
    <name evidence="3" type="ORF">JYP50_17925</name>
</gene>
<dbReference type="InterPro" id="IPR013783">
    <property type="entry name" value="Ig-like_fold"/>
</dbReference>
<sequence length="545" mass="59300">MQRRFTRTERFFSLFTTLRAGEGLAVRRLCLQAFVIMFAYYLLKVIREPMILAEGSAELKAYSTALQALLLMAIVPLFAALYRRLRDRAGKHLLFRNTLLFLVANLLLFALARSAGLRVAVAFYVWLGIFSVMILALFWAFAADLFNLKSGQRVFPLIAAAAALGALLGAGLAGDLDRALGHGGVMLFAACLLCLPCWTAGGTETLIPAGSASRASGPGDSPAAHPLLQGFAVVWRSPTLRLIAALVIVLNLVNTNGEYILASFVTAHTRDMNPEAAQRWMTDFYANYLFTTTGLGFLIQLFLVSRIYERVGIPGALCVLPVLMIVNYSLIALLPVLAVVKLALVLENSVNYSLGTTTRHALYLPVPREQKYVGKHTVDTFFFRVGDVLSGGIVFVASTVIGLGTTGFVLTNATLSGLLLLISVAIGRRHRDNAQRSLANQPPVAAGDLEDLSIPAGEPTRLQIAANTFLDPDVGDALRYLAFAATGERLPGWVKFDGLNRRFDFHPPANSAGSLRIRVVARDFDGLEAEVCFTVTYGVSNLRRW</sequence>
<dbReference type="InterPro" id="IPR006644">
    <property type="entry name" value="Cadg"/>
</dbReference>
<dbReference type="SUPFAM" id="SSF49313">
    <property type="entry name" value="Cadherin-like"/>
    <property type="match status" value="1"/>
</dbReference>
<accession>A0A939DHM0</accession>
<feature type="transmembrane region" description="Helical" evidence="1">
    <location>
        <begin position="63"/>
        <end position="82"/>
    </location>
</feature>
<dbReference type="GO" id="GO:0016020">
    <property type="term" value="C:membrane"/>
    <property type="evidence" value="ECO:0007669"/>
    <property type="project" value="InterPro"/>
</dbReference>
<dbReference type="PANTHER" id="PTHR43596:SF1">
    <property type="entry name" value="ADP,ATP CARRIER PROTEIN"/>
    <property type="match status" value="1"/>
</dbReference>
<dbReference type="AlphaFoldDB" id="A0A939DHM0"/>
<dbReference type="Proteomes" id="UP000664303">
    <property type="component" value="Unassembled WGS sequence"/>
</dbReference>
<dbReference type="RefSeq" id="WP_206561934.1">
    <property type="nucleotide sequence ID" value="NZ_JAFKCZ010000015.1"/>
</dbReference>
<feature type="transmembrane region" description="Helical" evidence="1">
    <location>
        <begin position="154"/>
        <end position="173"/>
    </location>
</feature>
<keyword evidence="1" id="KW-0472">Membrane</keyword>
<keyword evidence="1" id="KW-0812">Transmembrane</keyword>
<feature type="transmembrane region" description="Helical" evidence="1">
    <location>
        <begin position="285"/>
        <end position="304"/>
    </location>
</feature>
<feature type="transmembrane region" description="Helical" evidence="1">
    <location>
        <begin position="242"/>
        <end position="265"/>
    </location>
</feature>
<keyword evidence="4" id="KW-1185">Reference proteome</keyword>
<dbReference type="PANTHER" id="PTHR43596">
    <property type="entry name" value="ADP,ATP CARRIER PROTEIN"/>
    <property type="match status" value="1"/>
</dbReference>
<dbReference type="Pfam" id="PF05345">
    <property type="entry name" value="He_PIG"/>
    <property type="match status" value="1"/>
</dbReference>
<evidence type="ECO:0000313" key="3">
    <source>
        <dbReference type="EMBL" id="MBN7798485.1"/>
    </source>
</evidence>